<dbReference type="Proteomes" id="UP000655830">
    <property type="component" value="Unassembled WGS sequence"/>
</dbReference>
<dbReference type="RefSeq" id="WP_249333370.1">
    <property type="nucleotide sequence ID" value="NZ_JACRSY010000024.1"/>
</dbReference>
<evidence type="ECO:0000313" key="2">
    <source>
        <dbReference type="EMBL" id="MBC8580646.1"/>
    </source>
</evidence>
<keyword evidence="1" id="KW-0472">Membrane</keyword>
<keyword evidence="1" id="KW-0812">Transmembrane</keyword>
<protein>
    <submittedName>
        <fullName evidence="2">Uncharacterized protein</fullName>
    </submittedName>
</protein>
<feature type="transmembrane region" description="Helical" evidence="1">
    <location>
        <begin position="103"/>
        <end position="126"/>
    </location>
</feature>
<feature type="transmembrane region" description="Helical" evidence="1">
    <location>
        <begin position="196"/>
        <end position="222"/>
    </location>
</feature>
<feature type="transmembrane region" description="Helical" evidence="1">
    <location>
        <begin position="157"/>
        <end position="184"/>
    </location>
</feature>
<comment type="caution">
    <text evidence="2">The sequence shown here is derived from an EMBL/GenBank/DDBJ whole genome shotgun (WGS) entry which is preliminary data.</text>
</comment>
<sequence>MLGKLIKYEFKATGRTFLPLYGAILLVALIQRFLGRSNKGVFEELNTLGNFTTLALVGLFIALVVITLIVTIQRFQKNLLSDEGYLMFTLPVKIRSLIITKMLVAVTWVILSGIVGVITFIVLFATGEFFAEVGQMFSIFIPRMMIMLQDEVGRMGLFVITQFALATFLMYIQFVVLIYLSLAIGQFPSFQKHRTAASFIAFFVINTAINWITGMTMLGSLYTGANMDPTKSLFIANIMAIIFIVVMFEGTTYILKKHLNLE</sequence>
<keyword evidence="3" id="KW-1185">Reference proteome</keyword>
<accession>A0A926EGD6</accession>
<evidence type="ECO:0000313" key="3">
    <source>
        <dbReference type="Proteomes" id="UP000655830"/>
    </source>
</evidence>
<name>A0A926EGD6_9FIRM</name>
<feature type="transmembrane region" description="Helical" evidence="1">
    <location>
        <begin position="12"/>
        <end position="31"/>
    </location>
</feature>
<keyword evidence="1" id="KW-1133">Transmembrane helix</keyword>
<feature type="transmembrane region" description="Helical" evidence="1">
    <location>
        <begin position="51"/>
        <end position="72"/>
    </location>
</feature>
<feature type="transmembrane region" description="Helical" evidence="1">
    <location>
        <begin position="234"/>
        <end position="255"/>
    </location>
</feature>
<evidence type="ECO:0000256" key="1">
    <source>
        <dbReference type="SAM" id="Phobius"/>
    </source>
</evidence>
<reference evidence="2" key="1">
    <citation type="submission" date="2020-08" db="EMBL/GenBank/DDBJ databases">
        <title>Genome public.</title>
        <authorList>
            <person name="Liu C."/>
            <person name="Sun Q."/>
        </authorList>
    </citation>
    <scope>NUCLEOTIDE SEQUENCE</scope>
    <source>
        <strain evidence="2">NSJ-12</strain>
    </source>
</reference>
<gene>
    <name evidence="2" type="ORF">H8718_14070</name>
</gene>
<dbReference type="EMBL" id="JACRSY010000024">
    <property type="protein sequence ID" value="MBC8580646.1"/>
    <property type="molecule type" value="Genomic_DNA"/>
</dbReference>
<dbReference type="AlphaFoldDB" id="A0A926EGD6"/>
<organism evidence="2 3">
    <name type="scientific">Zhenhengia yiwuensis</name>
    <dbReference type="NCBI Taxonomy" id="2763666"/>
    <lineage>
        <taxon>Bacteria</taxon>
        <taxon>Bacillati</taxon>
        <taxon>Bacillota</taxon>
        <taxon>Clostridia</taxon>
        <taxon>Lachnospirales</taxon>
        <taxon>Lachnospiraceae</taxon>
        <taxon>Zhenhengia</taxon>
    </lineage>
</organism>
<proteinExistence type="predicted"/>